<name>A0AA38CXR7_TAXCH</name>
<evidence type="ECO:0000313" key="2">
    <source>
        <dbReference type="Proteomes" id="UP000824469"/>
    </source>
</evidence>
<gene>
    <name evidence="1" type="ORF">KI387_008848</name>
</gene>
<feature type="non-terminal residue" evidence="1">
    <location>
        <position position="1"/>
    </location>
</feature>
<dbReference type="Proteomes" id="UP000824469">
    <property type="component" value="Unassembled WGS sequence"/>
</dbReference>
<reference evidence="1 2" key="1">
    <citation type="journal article" date="2021" name="Nat. Plants">
        <title>The Taxus genome provides insights into paclitaxel biosynthesis.</title>
        <authorList>
            <person name="Xiong X."/>
            <person name="Gou J."/>
            <person name="Liao Q."/>
            <person name="Li Y."/>
            <person name="Zhou Q."/>
            <person name="Bi G."/>
            <person name="Li C."/>
            <person name="Du R."/>
            <person name="Wang X."/>
            <person name="Sun T."/>
            <person name="Guo L."/>
            <person name="Liang H."/>
            <person name="Lu P."/>
            <person name="Wu Y."/>
            <person name="Zhang Z."/>
            <person name="Ro D.K."/>
            <person name="Shang Y."/>
            <person name="Huang S."/>
            <person name="Yan J."/>
        </authorList>
    </citation>
    <scope>NUCLEOTIDE SEQUENCE [LARGE SCALE GENOMIC DNA]</scope>
    <source>
        <strain evidence="1">Ta-2019</strain>
    </source>
</reference>
<evidence type="ECO:0000313" key="1">
    <source>
        <dbReference type="EMBL" id="KAH9304444.1"/>
    </source>
</evidence>
<comment type="caution">
    <text evidence="1">The sequence shown here is derived from an EMBL/GenBank/DDBJ whole genome shotgun (WGS) entry which is preliminary data.</text>
</comment>
<keyword evidence="2" id="KW-1185">Reference proteome</keyword>
<sequence length="57" mass="6494">RVLDSGFIDGEMKVYRHDVAWVGVGLKNGAVQAVQWSRRLLEALLLLLLSLPWPHRL</sequence>
<feature type="non-terminal residue" evidence="1">
    <location>
        <position position="57"/>
    </location>
</feature>
<dbReference type="AlphaFoldDB" id="A0AA38CXR7"/>
<protein>
    <submittedName>
        <fullName evidence="1">Uncharacterized protein</fullName>
    </submittedName>
</protein>
<dbReference type="EMBL" id="JAHRHJ020000008">
    <property type="protein sequence ID" value="KAH9304444.1"/>
    <property type="molecule type" value="Genomic_DNA"/>
</dbReference>
<organism evidence="1 2">
    <name type="scientific">Taxus chinensis</name>
    <name type="common">Chinese yew</name>
    <name type="synonym">Taxus wallichiana var. chinensis</name>
    <dbReference type="NCBI Taxonomy" id="29808"/>
    <lineage>
        <taxon>Eukaryota</taxon>
        <taxon>Viridiplantae</taxon>
        <taxon>Streptophyta</taxon>
        <taxon>Embryophyta</taxon>
        <taxon>Tracheophyta</taxon>
        <taxon>Spermatophyta</taxon>
        <taxon>Pinopsida</taxon>
        <taxon>Pinidae</taxon>
        <taxon>Conifers II</taxon>
        <taxon>Cupressales</taxon>
        <taxon>Taxaceae</taxon>
        <taxon>Taxus</taxon>
    </lineage>
</organism>
<proteinExistence type="predicted"/>
<accession>A0AA38CXR7</accession>